<comment type="caution">
    <text evidence="1">The sequence shown here is derived from an EMBL/GenBank/DDBJ whole genome shotgun (WGS) entry which is preliminary data.</text>
</comment>
<gene>
    <name evidence="1" type="ORF">SCALIN_C34_0099</name>
</gene>
<organism evidence="1 2">
    <name type="scientific">Candidatus Scalindua japonica</name>
    <dbReference type="NCBI Taxonomy" id="1284222"/>
    <lineage>
        <taxon>Bacteria</taxon>
        <taxon>Pseudomonadati</taxon>
        <taxon>Planctomycetota</taxon>
        <taxon>Candidatus Brocadiia</taxon>
        <taxon>Candidatus Brocadiales</taxon>
        <taxon>Candidatus Scalinduaceae</taxon>
        <taxon>Candidatus Scalindua</taxon>
    </lineage>
</organism>
<name>A0A286U339_9BACT</name>
<keyword evidence="2" id="KW-1185">Reference proteome</keyword>
<protein>
    <submittedName>
        <fullName evidence="1">DNA-directed RNA polymerase, beta subunit</fullName>
    </submittedName>
</protein>
<dbReference type="AlphaFoldDB" id="A0A286U339"/>
<keyword evidence="1" id="KW-0240">DNA-directed RNA polymerase</keyword>
<accession>A0A286U339</accession>
<dbReference type="PROSITE" id="PS51257">
    <property type="entry name" value="PROKAR_LIPOPROTEIN"/>
    <property type="match status" value="1"/>
</dbReference>
<proteinExistence type="predicted"/>
<reference evidence="2" key="1">
    <citation type="journal article" date="2017" name="Environ. Microbiol. Rep.">
        <title>Genetic Diversity of Marine Anaerobic Ammonium-Oxidizing Bacteria as Revealed by Genomic and Proteomic Analyses of 'Candidatus Scalindua japonica'.</title>
        <authorList>
            <person name="Oshiki M."/>
            <person name="Mizuto K."/>
            <person name="Kimura Z."/>
            <person name="Kindaichi T."/>
            <person name="Satoh H."/>
            <person name="Okabe S."/>
        </authorList>
    </citation>
    <scope>NUCLEOTIDE SEQUENCE [LARGE SCALE GENOMIC DNA]</scope>
    <source>
        <strain evidence="2">husup-a2</strain>
    </source>
</reference>
<dbReference type="RefSeq" id="WP_096895935.1">
    <property type="nucleotide sequence ID" value="NZ_BAOS01000034.1"/>
</dbReference>
<evidence type="ECO:0000313" key="2">
    <source>
        <dbReference type="Proteomes" id="UP000218542"/>
    </source>
</evidence>
<dbReference type="GO" id="GO:0000428">
    <property type="term" value="C:DNA-directed RNA polymerase complex"/>
    <property type="evidence" value="ECO:0007669"/>
    <property type="project" value="UniProtKB-KW"/>
</dbReference>
<sequence>MNFSHKNKRPVIASFKKILILSALATFLFGCSTTALNIKQSSDLNGKKILTGRFVFLHNDIPLGNSEGFTIFFKERSDKKLRAFKLDENGFVYIPLDQGQYYISSIEFRHSLGNFGFPVHQSSGINIDASDTVVNFGTMKINLKQNEASKVAYLTTYAYPYAGKFIPLSQKPELRITQIPEWNVIQKYILSKLDISPESIRDEVINFSEETETSFK</sequence>
<dbReference type="Proteomes" id="UP000218542">
    <property type="component" value="Unassembled WGS sequence"/>
</dbReference>
<evidence type="ECO:0000313" key="1">
    <source>
        <dbReference type="EMBL" id="GAX62548.1"/>
    </source>
</evidence>
<dbReference type="EMBL" id="BAOS01000034">
    <property type="protein sequence ID" value="GAX62548.1"/>
    <property type="molecule type" value="Genomic_DNA"/>
</dbReference>
<keyword evidence="1" id="KW-0804">Transcription</keyword>